<dbReference type="Pfam" id="PF00561">
    <property type="entry name" value="Abhydrolase_1"/>
    <property type="match status" value="1"/>
</dbReference>
<dbReference type="InterPro" id="IPR029058">
    <property type="entry name" value="AB_hydrolase_fold"/>
</dbReference>
<evidence type="ECO:0000256" key="2">
    <source>
        <dbReference type="ARBA" id="ARBA00022801"/>
    </source>
</evidence>
<reference evidence="8" key="2">
    <citation type="submission" date="2019-06" db="EMBL/GenBank/DDBJ databases">
        <title>Co-occurence of chitin degradation, pigmentation and bioactivity in marine Pseudoalteromonas.</title>
        <authorList>
            <person name="Sonnenschein E.C."/>
            <person name="Bech P.K."/>
        </authorList>
    </citation>
    <scope>NUCLEOTIDE SEQUENCE [LARGE SCALE GENOMIC DNA]</scope>
    <source>
        <strain evidence="8">S3790</strain>
        <strain evidence="6">S3895</strain>
    </source>
</reference>
<keyword evidence="7" id="KW-1185">Reference proteome</keyword>
<name>A0A5S3V7K1_9GAMM</name>
<feature type="chain" id="PRO_5024436038" evidence="3">
    <location>
        <begin position="22"/>
        <end position="551"/>
    </location>
</feature>
<proteinExistence type="inferred from homology"/>
<evidence type="ECO:0000313" key="6">
    <source>
        <dbReference type="EMBL" id="TMO78180.1"/>
    </source>
</evidence>
<dbReference type="EMBL" id="PNBW01000016">
    <property type="protein sequence ID" value="TMO78180.1"/>
    <property type="molecule type" value="Genomic_DNA"/>
</dbReference>
<evidence type="ECO:0000313" key="5">
    <source>
        <dbReference type="EMBL" id="TMO67811.1"/>
    </source>
</evidence>
<reference evidence="5" key="3">
    <citation type="submission" date="2019-09" db="EMBL/GenBank/DDBJ databases">
        <title>Co-occurence of chitin degradation, pigmentation and bioactivity in marine Pseudoalteromonas.</title>
        <authorList>
            <person name="Sonnenschein E.C."/>
            <person name="Bech P.K."/>
        </authorList>
    </citation>
    <scope>NUCLEOTIDE SEQUENCE</scope>
    <source>
        <strain evidence="5">S3790</strain>
        <strain evidence="7">S3895</strain>
    </source>
</reference>
<dbReference type="InterPro" id="IPR051601">
    <property type="entry name" value="Serine_prot/Carboxylest_S33"/>
</dbReference>
<dbReference type="EMBL" id="PNBX01000048">
    <property type="protein sequence ID" value="TMO67811.1"/>
    <property type="molecule type" value="Genomic_DNA"/>
</dbReference>
<dbReference type="PANTHER" id="PTHR43248">
    <property type="entry name" value="2-SUCCINYL-6-HYDROXY-2,4-CYCLOHEXADIENE-1-CARBOXYLATE SYNTHASE"/>
    <property type="match status" value="1"/>
</dbReference>
<keyword evidence="3" id="KW-0732">Signal</keyword>
<dbReference type="InterPro" id="IPR000073">
    <property type="entry name" value="AB_hydrolase_1"/>
</dbReference>
<evidence type="ECO:0000256" key="1">
    <source>
        <dbReference type="ARBA" id="ARBA00010088"/>
    </source>
</evidence>
<dbReference type="RefSeq" id="WP_138592098.1">
    <property type="nucleotide sequence ID" value="NZ_PNBW01000016.1"/>
</dbReference>
<dbReference type="OrthoDB" id="613638at2"/>
<comment type="similarity">
    <text evidence="1">Belongs to the peptidase S33 family.</text>
</comment>
<dbReference type="AlphaFoldDB" id="A0A5S3V7K1"/>
<evidence type="ECO:0000259" key="4">
    <source>
        <dbReference type="Pfam" id="PF00561"/>
    </source>
</evidence>
<feature type="signal peptide" evidence="3">
    <location>
        <begin position="1"/>
        <end position="21"/>
    </location>
</feature>
<evidence type="ECO:0000256" key="3">
    <source>
        <dbReference type="SAM" id="SignalP"/>
    </source>
</evidence>
<accession>A0A5S3V7K1</accession>
<dbReference type="Proteomes" id="UP000307217">
    <property type="component" value="Unassembled WGS sequence"/>
</dbReference>
<protein>
    <submittedName>
        <fullName evidence="5">Alpha/beta hydrolase</fullName>
    </submittedName>
</protein>
<sequence>MKQFITTLACVGMLSAFNSLATPIKNVSYSPYVDFEWGECPTQFQSYDNRNQCSLAEVPLDWDTPHGKKIDVLVSKYPAKSGNSQGQIWFLQGGPGASGSFYVDEYETHLNHFTRDYDLYVLEHRGVGWSTHLTCSNPLLVDYADYAQTCFNDLHQQWGEGLYKFTTTSAAKDLEYAITKSKTLDWQPTYVYGASYGTLWAQRFSQVAPTGAQGIILDSVVPSEKFGLDSWDKNFNDIFADMFAYCQSDEFCRSELSLSSVEELKTLVNRVYASEHCPATDLKRFELQVISLLALSRSVEQILMPMYHRLARCNDNDVIALNNLHNFMFKGVGKQFIELAAKDPFNSSPIVSKLIVQNEINYNEIDLQSKLAYCKDAISCIPGYLLHQRHIDKQVWGNRYTDPYIYQPTRHYMPTLLLNGDLDPQTPHYYVPIVQSAFTNNNQRYVELPETEHGVIFVSYSKKDHANTCGVDIMHSFINNLWSQPDTSCIADLKGLNFAATPFESQVIFGSVEAYNGTATPQSLTDLNTLKQINPTAYTRAYGAFLRLADF</sequence>
<dbReference type="SUPFAM" id="SSF53474">
    <property type="entry name" value="alpha/beta-Hydrolases"/>
    <property type="match status" value="1"/>
</dbReference>
<gene>
    <name evidence="5" type="ORF">CWC19_12010</name>
    <name evidence="6" type="ORF">CWC20_02115</name>
</gene>
<evidence type="ECO:0000313" key="8">
    <source>
        <dbReference type="Proteomes" id="UP000307217"/>
    </source>
</evidence>
<dbReference type="Proteomes" id="UP000307164">
    <property type="component" value="Unassembled WGS sequence"/>
</dbReference>
<comment type="caution">
    <text evidence="5">The sequence shown here is derived from an EMBL/GenBank/DDBJ whole genome shotgun (WGS) entry which is preliminary data.</text>
</comment>
<dbReference type="GO" id="GO:0016787">
    <property type="term" value="F:hydrolase activity"/>
    <property type="evidence" value="ECO:0007669"/>
    <property type="project" value="UniProtKB-KW"/>
</dbReference>
<organism evidence="5 8">
    <name type="scientific">Pseudoalteromonas aurantia</name>
    <dbReference type="NCBI Taxonomy" id="43654"/>
    <lineage>
        <taxon>Bacteria</taxon>
        <taxon>Pseudomonadati</taxon>
        <taxon>Pseudomonadota</taxon>
        <taxon>Gammaproteobacteria</taxon>
        <taxon>Alteromonadales</taxon>
        <taxon>Pseudoalteromonadaceae</taxon>
        <taxon>Pseudoalteromonas</taxon>
    </lineage>
</organism>
<keyword evidence="2 5" id="KW-0378">Hydrolase</keyword>
<evidence type="ECO:0000313" key="7">
    <source>
        <dbReference type="Proteomes" id="UP000307164"/>
    </source>
</evidence>
<dbReference type="Gene3D" id="3.40.50.1820">
    <property type="entry name" value="alpha/beta hydrolase"/>
    <property type="match status" value="1"/>
</dbReference>
<feature type="domain" description="AB hydrolase-1" evidence="4">
    <location>
        <begin position="90"/>
        <end position="243"/>
    </location>
</feature>
<reference evidence="7 8" key="1">
    <citation type="submission" date="2018-01" db="EMBL/GenBank/DDBJ databases">
        <authorList>
            <person name="Paulsen S."/>
            <person name="Gram L.K."/>
        </authorList>
    </citation>
    <scope>NUCLEOTIDE SEQUENCE [LARGE SCALE GENOMIC DNA]</scope>
    <source>
        <strain evidence="5 8">S3790</strain>
        <strain evidence="6 7">S3895</strain>
    </source>
</reference>